<dbReference type="SUPFAM" id="SSF47384">
    <property type="entry name" value="Homodimeric domain of signal transducing histidine kinase"/>
    <property type="match status" value="1"/>
</dbReference>
<dbReference type="GO" id="GO:0000155">
    <property type="term" value="F:phosphorelay sensor kinase activity"/>
    <property type="evidence" value="ECO:0007669"/>
    <property type="project" value="InterPro"/>
</dbReference>
<dbReference type="InterPro" id="IPR011006">
    <property type="entry name" value="CheY-like_superfamily"/>
</dbReference>
<reference evidence="11" key="1">
    <citation type="submission" date="2020-06" db="EMBL/GenBank/DDBJ databases">
        <authorList>
            <consortium name="Plant Systems Biology data submission"/>
        </authorList>
    </citation>
    <scope>NUCLEOTIDE SEQUENCE</scope>
    <source>
        <strain evidence="11">D6</strain>
    </source>
</reference>
<dbReference type="Pfam" id="PF25487">
    <property type="entry name" value="ETR1_N"/>
    <property type="match status" value="1"/>
</dbReference>
<feature type="domain" description="Response regulatory" evidence="10">
    <location>
        <begin position="688"/>
        <end position="812"/>
    </location>
</feature>
<evidence type="ECO:0000256" key="6">
    <source>
        <dbReference type="PROSITE-ProRule" id="PRU00169"/>
    </source>
</evidence>
<dbReference type="PROSITE" id="PS50109">
    <property type="entry name" value="HIS_KIN"/>
    <property type="match status" value="1"/>
</dbReference>
<dbReference type="Gene3D" id="3.30.565.10">
    <property type="entry name" value="Histidine kinase-like ATPase, C-terminal domain"/>
    <property type="match status" value="1"/>
</dbReference>
<organism evidence="11 12">
    <name type="scientific">Seminavis robusta</name>
    <dbReference type="NCBI Taxonomy" id="568900"/>
    <lineage>
        <taxon>Eukaryota</taxon>
        <taxon>Sar</taxon>
        <taxon>Stramenopiles</taxon>
        <taxon>Ochrophyta</taxon>
        <taxon>Bacillariophyta</taxon>
        <taxon>Bacillariophyceae</taxon>
        <taxon>Bacillariophycidae</taxon>
        <taxon>Naviculales</taxon>
        <taxon>Naviculaceae</taxon>
        <taxon>Seminavis</taxon>
    </lineage>
</organism>
<keyword evidence="3 6" id="KW-0597">Phosphoprotein</keyword>
<dbReference type="Pfam" id="PF02518">
    <property type="entry name" value="HATPase_c"/>
    <property type="match status" value="1"/>
</dbReference>
<keyword evidence="4" id="KW-0808">Transferase</keyword>
<gene>
    <name evidence="11" type="ORF">SEMRO_869_G213420.1</name>
</gene>
<dbReference type="SMART" id="SM00448">
    <property type="entry name" value="REC"/>
    <property type="match status" value="1"/>
</dbReference>
<dbReference type="CDD" id="cd17546">
    <property type="entry name" value="REC_hyHK_CKI1_RcsC-like"/>
    <property type="match status" value="1"/>
</dbReference>
<dbReference type="Pfam" id="PF00512">
    <property type="entry name" value="HisKA"/>
    <property type="match status" value="1"/>
</dbReference>
<feature type="compositionally biased region" description="Acidic residues" evidence="7">
    <location>
        <begin position="433"/>
        <end position="443"/>
    </location>
</feature>
<dbReference type="SUPFAM" id="SSF55874">
    <property type="entry name" value="ATPase domain of HSP90 chaperone/DNA topoisomerase II/histidine kinase"/>
    <property type="match status" value="1"/>
</dbReference>
<evidence type="ECO:0000256" key="8">
    <source>
        <dbReference type="SAM" id="Phobius"/>
    </source>
</evidence>
<feature type="compositionally biased region" description="Polar residues" evidence="7">
    <location>
        <begin position="651"/>
        <end position="668"/>
    </location>
</feature>
<dbReference type="PROSITE" id="PS50110">
    <property type="entry name" value="RESPONSE_REGULATORY"/>
    <property type="match status" value="1"/>
</dbReference>
<feature type="transmembrane region" description="Helical" evidence="8">
    <location>
        <begin position="62"/>
        <end position="86"/>
    </location>
</feature>
<comment type="caution">
    <text evidence="11">The sequence shown here is derived from an EMBL/GenBank/DDBJ whole genome shotgun (WGS) entry which is preliminary data.</text>
</comment>
<dbReference type="SUPFAM" id="SSF52172">
    <property type="entry name" value="CheY-like"/>
    <property type="match status" value="1"/>
</dbReference>
<dbReference type="EC" id="2.7.13.3" evidence="2"/>
<dbReference type="CDD" id="cd00082">
    <property type="entry name" value="HisKA"/>
    <property type="match status" value="1"/>
</dbReference>
<dbReference type="SMART" id="SM00388">
    <property type="entry name" value="HisKA"/>
    <property type="match status" value="1"/>
</dbReference>
<dbReference type="OrthoDB" id="46285at2759"/>
<evidence type="ECO:0000256" key="1">
    <source>
        <dbReference type="ARBA" id="ARBA00000085"/>
    </source>
</evidence>
<dbReference type="Gene3D" id="1.10.287.130">
    <property type="match status" value="1"/>
</dbReference>
<evidence type="ECO:0000313" key="12">
    <source>
        <dbReference type="Proteomes" id="UP001153069"/>
    </source>
</evidence>
<dbReference type="Proteomes" id="UP001153069">
    <property type="component" value="Unassembled WGS sequence"/>
</dbReference>
<dbReference type="Gene3D" id="3.40.50.2300">
    <property type="match status" value="1"/>
</dbReference>
<evidence type="ECO:0000256" key="5">
    <source>
        <dbReference type="ARBA" id="ARBA00022777"/>
    </source>
</evidence>
<dbReference type="AlphaFoldDB" id="A0A9N8EEB3"/>
<dbReference type="Pfam" id="PF00072">
    <property type="entry name" value="Response_reg"/>
    <property type="match status" value="1"/>
</dbReference>
<dbReference type="PANTHER" id="PTHR43047:SF72">
    <property type="entry name" value="OSMOSENSING HISTIDINE PROTEIN KINASE SLN1"/>
    <property type="match status" value="1"/>
</dbReference>
<dbReference type="InterPro" id="IPR003661">
    <property type="entry name" value="HisK_dim/P_dom"/>
</dbReference>
<dbReference type="InterPro" id="IPR036097">
    <property type="entry name" value="HisK_dim/P_sf"/>
</dbReference>
<dbReference type="SMART" id="SM00387">
    <property type="entry name" value="HATPase_c"/>
    <property type="match status" value="1"/>
</dbReference>
<evidence type="ECO:0000259" key="10">
    <source>
        <dbReference type="PROSITE" id="PS50110"/>
    </source>
</evidence>
<evidence type="ECO:0000256" key="7">
    <source>
        <dbReference type="SAM" id="MobiDB-lite"/>
    </source>
</evidence>
<evidence type="ECO:0000256" key="4">
    <source>
        <dbReference type="ARBA" id="ARBA00022679"/>
    </source>
</evidence>
<comment type="catalytic activity">
    <reaction evidence="1">
        <text>ATP + protein L-histidine = ADP + protein N-phospho-L-histidine.</text>
        <dbReference type="EC" id="2.7.13.3"/>
    </reaction>
</comment>
<keyword evidence="8" id="KW-0472">Membrane</keyword>
<dbReference type="PANTHER" id="PTHR43047">
    <property type="entry name" value="TWO-COMPONENT HISTIDINE PROTEIN KINASE"/>
    <property type="match status" value="1"/>
</dbReference>
<dbReference type="GO" id="GO:0009927">
    <property type="term" value="F:histidine phosphotransfer kinase activity"/>
    <property type="evidence" value="ECO:0007669"/>
    <property type="project" value="TreeGrafter"/>
</dbReference>
<feature type="transmembrane region" description="Helical" evidence="8">
    <location>
        <begin position="6"/>
        <end position="24"/>
    </location>
</feature>
<dbReference type="EMBL" id="CAICTM010000868">
    <property type="protein sequence ID" value="CAB9517619.1"/>
    <property type="molecule type" value="Genomic_DNA"/>
</dbReference>
<feature type="region of interest" description="Disordered" evidence="7">
    <location>
        <begin position="492"/>
        <end position="546"/>
    </location>
</feature>
<feature type="transmembrane region" description="Helical" evidence="8">
    <location>
        <begin position="36"/>
        <end position="56"/>
    </location>
</feature>
<protein>
    <recommendedName>
        <fullName evidence="2">histidine kinase</fullName>
        <ecNumber evidence="2">2.7.13.3</ecNumber>
    </recommendedName>
</protein>
<keyword evidence="8" id="KW-1133">Transmembrane helix</keyword>
<dbReference type="InterPro" id="IPR004358">
    <property type="entry name" value="Sig_transdc_His_kin-like_C"/>
</dbReference>
<evidence type="ECO:0000256" key="3">
    <source>
        <dbReference type="ARBA" id="ARBA00022553"/>
    </source>
</evidence>
<dbReference type="InterPro" id="IPR058544">
    <property type="entry name" value="ETR1_N"/>
</dbReference>
<proteinExistence type="predicted"/>
<name>A0A9N8EEB3_9STRA</name>
<accession>A0A9N8EEB3</accession>
<feature type="region of interest" description="Disordered" evidence="7">
    <location>
        <begin position="430"/>
        <end position="460"/>
    </location>
</feature>
<dbReference type="InterPro" id="IPR001789">
    <property type="entry name" value="Sig_transdc_resp-reg_receiver"/>
</dbReference>
<evidence type="ECO:0000259" key="9">
    <source>
        <dbReference type="PROSITE" id="PS50109"/>
    </source>
</evidence>
<feature type="domain" description="Histidine kinase" evidence="9">
    <location>
        <begin position="123"/>
        <end position="406"/>
    </location>
</feature>
<dbReference type="InterPro" id="IPR003594">
    <property type="entry name" value="HATPase_dom"/>
</dbReference>
<feature type="modified residue" description="4-aspartylphosphate" evidence="6">
    <location>
        <position position="747"/>
    </location>
</feature>
<dbReference type="GO" id="GO:0005886">
    <property type="term" value="C:plasma membrane"/>
    <property type="evidence" value="ECO:0007669"/>
    <property type="project" value="TreeGrafter"/>
</dbReference>
<keyword evidence="8" id="KW-0812">Transmembrane</keyword>
<evidence type="ECO:0000256" key="2">
    <source>
        <dbReference type="ARBA" id="ARBA00012438"/>
    </source>
</evidence>
<keyword evidence="5 11" id="KW-0418">Kinase</keyword>
<feature type="compositionally biased region" description="Low complexity" evidence="7">
    <location>
        <begin position="510"/>
        <end position="544"/>
    </location>
</feature>
<dbReference type="InterPro" id="IPR005467">
    <property type="entry name" value="His_kinase_dom"/>
</dbReference>
<feature type="region of interest" description="Disordered" evidence="7">
    <location>
        <begin position="649"/>
        <end position="678"/>
    </location>
</feature>
<keyword evidence="12" id="KW-1185">Reference proteome</keyword>
<feature type="compositionally biased region" description="Low complexity" evidence="7">
    <location>
        <begin position="444"/>
        <end position="460"/>
    </location>
</feature>
<evidence type="ECO:0000313" key="11">
    <source>
        <dbReference type="EMBL" id="CAB9517619.1"/>
    </source>
</evidence>
<dbReference type="InterPro" id="IPR036890">
    <property type="entry name" value="HATPase_C_sf"/>
</dbReference>
<dbReference type="PRINTS" id="PR00344">
    <property type="entry name" value="BCTRLSENSOR"/>
</dbReference>
<sequence>MRLDDAIISIAYFSIPVQLVFSLYRYPRLASMPLRILILCILFALFIFLCGAGHLMRCMDHAYGTSFLILNIMTSFISLVTALYLLPLVPSLFSDLDSSLQDLVNLNKETAESKRKLFTFMAFLCHEIRNPLFAITTNVEFAQDLEMSADLETALNSIHQSTALMLRLVNDVLDLSKIESGKLELEEQEFDVHDFFQNVASSMKRQVRHKRRGNVKFVYNIEQSVPRIVRCDSVRVLQTTYNLLSNAVKFTSEGSINLSISVCDLADAVKNGLVKGSFDTCTKGNASQEECDCAGEHEQPEDFSMSLLQAAEEGNCYSSVVSSADAGVQVLRIVVEDTGVGIPMEKRESIFQAYTQSKLSDYRKHGGTGLGLPIISNLTDIMGGTIKVETQEGTGSKFIVHIPVVVPTFQGKPKRRGSFATTGALLELNGEVSTDDDSSDSDSETSCSSSSALDASIPDDTTTIPMVDTLANTKPASLFALDTPMHGPASTRLFDLTSVPPSSPSTNILGSTSCTAATTSTGETTTSSSSASAESAANTNDSSTFSKTSNALAPLLAVPMKTSQAPPLKPQPLFGTSMPAPPAKVPKPQPLFGASVPAPNTEVPKPQPLFGASMPAPNTEVPKPQPLFGASVPAPNSEVPKPQPLFGASMPATQTEAPTVAPTSSTSAPRKAKKPQLSKFNFKQNERKVLVVDDNSLNRKLLGKMLSFFNLEYEQAEHGQMAVDIIAKSRNVTGDPNAPEFGLVLMDLCMPVMDGIEAIATLRKRGLQLPIIALTANALEEGKTSALDAGATDYATKPILRSDLHAKCKEFLEGAV</sequence>